<sequence>MPLKQKDHFQNRKTSCRILIDYHSIIMKEFLWKIWKLNNYISICRIYHFLFHISNDTVEVVLRVKG</sequence>
<proteinExistence type="predicted"/>
<accession>A0ABX5DY93</accession>
<keyword evidence="2" id="KW-1185">Reference proteome</keyword>
<dbReference type="Proteomes" id="UP000239236">
    <property type="component" value="Unassembled WGS sequence"/>
</dbReference>
<evidence type="ECO:0000313" key="1">
    <source>
        <dbReference type="EMBL" id="PRT42718.1"/>
    </source>
</evidence>
<gene>
    <name evidence="1" type="ORF">C6357_01785</name>
</gene>
<evidence type="ECO:0000313" key="2">
    <source>
        <dbReference type="Proteomes" id="UP000239236"/>
    </source>
</evidence>
<protein>
    <submittedName>
        <fullName evidence="1">Uncharacterized protein</fullName>
    </submittedName>
</protein>
<organism evidence="1 2">
    <name type="scientific">Bacillus wiedmannii</name>
    <dbReference type="NCBI Taxonomy" id="1890302"/>
    <lineage>
        <taxon>Bacteria</taxon>
        <taxon>Bacillati</taxon>
        <taxon>Bacillota</taxon>
        <taxon>Bacilli</taxon>
        <taxon>Bacillales</taxon>
        <taxon>Bacillaceae</taxon>
        <taxon>Bacillus</taxon>
        <taxon>Bacillus cereus group</taxon>
    </lineage>
</organism>
<dbReference type="EMBL" id="PVRR01000001">
    <property type="protein sequence ID" value="PRT42718.1"/>
    <property type="molecule type" value="Genomic_DNA"/>
</dbReference>
<reference evidence="1 2" key="1">
    <citation type="submission" date="2018-03" db="EMBL/GenBank/DDBJ databases">
        <title>Genotypic and phenotypic analysis of antagonistic Bacillus spp. isolated from rhizosphere soil of plants in Tibet.</title>
        <authorList>
            <person name="Borriss R."/>
            <person name="Lasch P."/>
            <person name="Wu L."/>
            <person name="Wu H."/>
            <person name="Gao X."/>
        </authorList>
    </citation>
    <scope>NUCLEOTIDE SEQUENCE [LARGE SCALE GENOMIC DNA]</scope>
    <source>
        <strain evidence="1 2">NMSW16</strain>
    </source>
</reference>
<comment type="caution">
    <text evidence="1">The sequence shown here is derived from an EMBL/GenBank/DDBJ whole genome shotgun (WGS) entry which is preliminary data.</text>
</comment>
<name>A0ABX5DY93_9BACI</name>